<feature type="transmembrane region" description="Helical" evidence="1">
    <location>
        <begin position="321"/>
        <end position="345"/>
    </location>
</feature>
<dbReference type="KEGG" id="tae:TepiRe1_0066"/>
<keyword evidence="1" id="KW-0812">Transmembrane</keyword>
<evidence type="ECO:0000256" key="1">
    <source>
        <dbReference type="SAM" id="Phobius"/>
    </source>
</evidence>
<evidence type="ECO:0000313" key="2">
    <source>
        <dbReference type="EMBL" id="CCP24750.1"/>
    </source>
</evidence>
<keyword evidence="1" id="KW-1133">Transmembrane helix</keyword>
<protein>
    <submittedName>
        <fullName evidence="2">Citrate transporter</fullName>
    </submittedName>
</protein>
<dbReference type="Proteomes" id="UP000010802">
    <property type="component" value="Chromosome"/>
</dbReference>
<feature type="transmembrane region" description="Helical" evidence="1">
    <location>
        <begin position="27"/>
        <end position="44"/>
    </location>
</feature>
<keyword evidence="1" id="KW-0472">Membrane</keyword>
<evidence type="ECO:0000313" key="3">
    <source>
        <dbReference type="Proteomes" id="UP000010802"/>
    </source>
</evidence>
<dbReference type="OrthoDB" id="1661999at2"/>
<organism evidence="2 3">
    <name type="scientific">Tepidanaerobacter acetatoxydans (strain DSM 21804 / JCM 16047 / Re1)</name>
    <dbReference type="NCBI Taxonomy" id="1209989"/>
    <lineage>
        <taxon>Bacteria</taxon>
        <taxon>Bacillati</taxon>
        <taxon>Bacillota</taxon>
        <taxon>Clostridia</taxon>
        <taxon>Thermosediminibacterales</taxon>
        <taxon>Tepidanaerobacteraceae</taxon>
        <taxon>Tepidanaerobacter</taxon>
    </lineage>
</organism>
<dbReference type="RefSeq" id="WP_013777199.1">
    <property type="nucleotide sequence ID" value="NC_015519.1"/>
</dbReference>
<feature type="transmembrane region" description="Helical" evidence="1">
    <location>
        <begin position="65"/>
        <end position="83"/>
    </location>
</feature>
<gene>
    <name evidence="2" type="ordered locus">TEPIRE1_0066</name>
</gene>
<feature type="transmembrane region" description="Helical" evidence="1">
    <location>
        <begin position="291"/>
        <end position="309"/>
    </location>
</feature>
<dbReference type="AlphaFoldDB" id="F4LRL2"/>
<reference evidence="3" key="1">
    <citation type="journal article" date="2013" name="Genome Announc.">
        <title>First genome sequence of a syntrophic acetate-oxidizing bacterium, Tepidanaerobacter acetatoxydans strain Re1.</title>
        <authorList>
            <person name="Manzoor S."/>
            <person name="Bongcam-Rudloff E."/>
            <person name="Schnurer A."/>
            <person name="Muller B."/>
        </authorList>
    </citation>
    <scope>NUCLEOTIDE SEQUENCE [LARGE SCALE GENOMIC DNA]</scope>
    <source>
        <strain evidence="3">Re1</strain>
    </source>
</reference>
<feature type="transmembrane region" description="Helical" evidence="1">
    <location>
        <begin position="184"/>
        <end position="204"/>
    </location>
</feature>
<dbReference type="eggNOG" id="COG2851">
    <property type="taxonomic scope" value="Bacteria"/>
</dbReference>
<dbReference type="PATRIC" id="fig|1209989.3.peg.78"/>
<dbReference type="STRING" id="1209989.TepRe1_0063"/>
<feature type="transmembrane region" description="Helical" evidence="1">
    <location>
        <begin position="146"/>
        <end position="164"/>
    </location>
</feature>
<dbReference type="EMBL" id="HF563609">
    <property type="protein sequence ID" value="CCP24750.1"/>
    <property type="molecule type" value="Genomic_DNA"/>
</dbReference>
<sequence>MTTALLVIIFIAISVLMYTKKLSALYALPLMAFLMALVSGIPFVDGVEGEPGILTLMFVEGPVRLASAIMILIFGAILAQYVKNTGIAEAVIRKVSELAGDRPLVLGISFFVVLSLLFTTLGGLGSVIMIGSIVLPIMTSVGITPLDAGCILLFALSTGGIFNLANWGLYIDAMGLTVEQIRSFAFPLGAIFFVLGILFVYINVQHGGKLFSKKKIAWPTPEISQNTDSAPNNVNVLAMLTPIVPLIMVIGLHVDIITGFVTAIIYCMITTANKDTFNQLTKSITDGISTSAGAIFLIIGIGMLLKVVMDPRVTQHIGPQLARILPTTGIGYIIFFAILAPLALYRGPLNVWGLGLGIGATMMATGKIPAMALMAALMSTGQLQGICDPTNTHNVWTATATGTDVNDILRKTLPYAWVGAIMGLIIAGILYF</sequence>
<proteinExistence type="predicted"/>
<feature type="transmembrane region" description="Helical" evidence="1">
    <location>
        <begin position="246"/>
        <end position="271"/>
    </location>
</feature>
<feature type="transmembrane region" description="Helical" evidence="1">
    <location>
        <begin position="413"/>
        <end position="431"/>
    </location>
</feature>
<accession>F4LRL2</accession>
<feature type="transmembrane region" description="Helical" evidence="1">
    <location>
        <begin position="103"/>
        <end position="134"/>
    </location>
</feature>
<dbReference type="KEGG" id="tep:TepRe1_0063"/>
<name>F4LRL2_TEPAE</name>
<accession>L0RVC5</accession>
<dbReference type="HOGENOM" id="CLU_051476_0_0_9"/>
<keyword evidence="3" id="KW-1185">Reference proteome</keyword>
<feature type="transmembrane region" description="Helical" evidence="1">
    <location>
        <begin position="351"/>
        <end position="377"/>
    </location>
</feature>